<dbReference type="GO" id="GO:0006355">
    <property type="term" value="P:regulation of DNA-templated transcription"/>
    <property type="evidence" value="ECO:0007669"/>
    <property type="project" value="InterPro"/>
</dbReference>
<feature type="domain" description="HTH luxR-type" evidence="2">
    <location>
        <begin position="224"/>
        <end position="296"/>
    </location>
</feature>
<dbReference type="OrthoDB" id="9813903at2"/>
<dbReference type="Pfam" id="PF00196">
    <property type="entry name" value="GerE"/>
    <property type="match status" value="1"/>
</dbReference>
<dbReference type="SUPFAM" id="SSF52172">
    <property type="entry name" value="CheY-like"/>
    <property type="match status" value="1"/>
</dbReference>
<dbReference type="SUPFAM" id="SSF55785">
    <property type="entry name" value="PYP-like sensor domain (PAS domain)"/>
    <property type="match status" value="1"/>
</dbReference>
<reference evidence="4" key="1">
    <citation type="submission" date="2008-03" db="EMBL/GenBank/DDBJ databases">
        <title>Complete sequence of Polynucleobacter necessarius STIR1.</title>
        <authorList>
            <consortium name="US DOE Joint Genome Institute"/>
            <person name="Copeland A."/>
            <person name="Lucas S."/>
            <person name="Lapidus A."/>
            <person name="Barry K."/>
            <person name="Detter J.C."/>
            <person name="Glavina del Rio T."/>
            <person name="Hammon N."/>
            <person name="Israni S."/>
            <person name="Dalin E."/>
            <person name="Tice H."/>
            <person name="Pitluck S."/>
            <person name="Chain P."/>
            <person name="Malfatti S."/>
            <person name="Shin M."/>
            <person name="Vergez L."/>
            <person name="Schmutz J."/>
            <person name="Larimer F."/>
            <person name="Land M."/>
            <person name="Hauser L."/>
            <person name="Kyrpides N."/>
            <person name="Kim E."/>
            <person name="Hahn M."/>
            <person name="Richardson P."/>
        </authorList>
    </citation>
    <scope>NUCLEOTIDE SEQUENCE [LARGE SCALE GENOMIC DNA]</scope>
    <source>
        <strain evidence="4">STIR1</strain>
    </source>
</reference>
<dbReference type="SUPFAM" id="SSF46894">
    <property type="entry name" value="C-terminal effector domain of the bipartite response regulators"/>
    <property type="match status" value="1"/>
</dbReference>
<dbReference type="InterPro" id="IPR036388">
    <property type="entry name" value="WH-like_DNA-bd_sf"/>
</dbReference>
<dbReference type="Gene3D" id="3.40.50.2300">
    <property type="match status" value="1"/>
</dbReference>
<dbReference type="EMBL" id="CP001010">
    <property type="protein sequence ID" value="ACB43942.1"/>
    <property type="molecule type" value="Genomic_DNA"/>
</dbReference>
<dbReference type="InterPro" id="IPR016032">
    <property type="entry name" value="Sig_transdc_resp-reg_C-effctor"/>
</dbReference>
<organism evidence="4">
    <name type="scientific">Polynucleobacter necessarius subsp. necessarius (strain STIR1)</name>
    <dbReference type="NCBI Taxonomy" id="452638"/>
    <lineage>
        <taxon>Bacteria</taxon>
        <taxon>Pseudomonadati</taxon>
        <taxon>Pseudomonadota</taxon>
        <taxon>Betaproteobacteria</taxon>
        <taxon>Burkholderiales</taxon>
        <taxon>Burkholderiaceae</taxon>
        <taxon>Polynucleobacter</taxon>
    </lineage>
</organism>
<dbReference type="InterPro" id="IPR001610">
    <property type="entry name" value="PAC"/>
</dbReference>
<evidence type="ECO:0000259" key="3">
    <source>
        <dbReference type="PROSITE" id="PS50113"/>
    </source>
</evidence>
<dbReference type="STRING" id="452638.Pnec_0715"/>
<gene>
    <name evidence="4" type="ordered locus">Pnec_0715</name>
</gene>
<name>B1XUB5_POLNS</name>
<sequence length="297" mass="33822">MPNLNQKLNRILVIDDNLAIYEDFCKVLCPSTTPAKELVDLAASIFGGEQQKVASMDHQIDFALRGQDGVEKVRAAINEGWPYVIAFVDMRMPNGWGGLETIKNLWIADSQLQIVLCTAYSDYSWDEIRAQLTKRDRFLILKKPFDNIEVQQMVETLVNCQEAENQLRLLEVCVSQADGVVIVTDVRPKTDGGSEFWVDLNMSPIEDRKGQVSHWLCLQRDINQKTTLDSLTEKEFSVVKTVASNSEITLREIADKLHISEHTIRNYLASIYEKLGLRSRLEPYIFCCKFMGEIKGN</sequence>
<dbReference type="InterPro" id="IPR000014">
    <property type="entry name" value="PAS"/>
</dbReference>
<evidence type="ECO:0000313" key="4">
    <source>
        <dbReference type="EMBL" id="ACB43942.1"/>
    </source>
</evidence>
<dbReference type="CDD" id="cd06170">
    <property type="entry name" value="LuxR_C_like"/>
    <property type="match status" value="1"/>
</dbReference>
<protein>
    <submittedName>
        <fullName evidence="4">Two component transcriptional regulator, LuxR family</fullName>
    </submittedName>
</protein>
<dbReference type="CDD" id="cd00130">
    <property type="entry name" value="PAS"/>
    <property type="match status" value="1"/>
</dbReference>
<dbReference type="eggNOG" id="COG2197">
    <property type="taxonomic scope" value="Bacteria"/>
</dbReference>
<dbReference type="InterPro" id="IPR035965">
    <property type="entry name" value="PAS-like_dom_sf"/>
</dbReference>
<dbReference type="KEGG" id="pne:Pnec_0715"/>
<dbReference type="SMART" id="SM00421">
    <property type="entry name" value="HTH_LUXR"/>
    <property type="match status" value="1"/>
</dbReference>
<dbReference type="PROSITE" id="PS50043">
    <property type="entry name" value="HTH_LUXR_2"/>
    <property type="match status" value="1"/>
</dbReference>
<keyword evidence="1" id="KW-0238">DNA-binding</keyword>
<proteinExistence type="predicted"/>
<dbReference type="eggNOG" id="COG2204">
    <property type="taxonomic scope" value="Bacteria"/>
</dbReference>
<dbReference type="InterPro" id="IPR000700">
    <property type="entry name" value="PAS-assoc_C"/>
</dbReference>
<dbReference type="InterPro" id="IPR039420">
    <property type="entry name" value="WalR-like"/>
</dbReference>
<dbReference type="PANTHER" id="PTHR43214">
    <property type="entry name" value="TWO-COMPONENT RESPONSE REGULATOR"/>
    <property type="match status" value="1"/>
</dbReference>
<dbReference type="InterPro" id="IPR000792">
    <property type="entry name" value="Tscrpt_reg_LuxR_C"/>
</dbReference>
<dbReference type="Gene3D" id="1.10.10.10">
    <property type="entry name" value="Winged helix-like DNA-binding domain superfamily/Winged helix DNA-binding domain"/>
    <property type="match status" value="1"/>
</dbReference>
<accession>B1XUB5</accession>
<dbReference type="InterPro" id="IPR011006">
    <property type="entry name" value="CheY-like_superfamily"/>
</dbReference>
<dbReference type="AlphaFoldDB" id="B1XUB5"/>
<evidence type="ECO:0000256" key="1">
    <source>
        <dbReference type="ARBA" id="ARBA00023125"/>
    </source>
</evidence>
<dbReference type="PROSITE" id="PS50113">
    <property type="entry name" value="PAC"/>
    <property type="match status" value="1"/>
</dbReference>
<dbReference type="Pfam" id="PF13426">
    <property type="entry name" value="PAS_9"/>
    <property type="match status" value="1"/>
</dbReference>
<dbReference type="HOGENOM" id="CLU_936441_0_0_4"/>
<dbReference type="GO" id="GO:0003677">
    <property type="term" value="F:DNA binding"/>
    <property type="evidence" value="ECO:0007669"/>
    <property type="project" value="UniProtKB-KW"/>
</dbReference>
<dbReference type="SMART" id="SM00086">
    <property type="entry name" value="PAC"/>
    <property type="match status" value="1"/>
</dbReference>
<evidence type="ECO:0000259" key="2">
    <source>
        <dbReference type="PROSITE" id="PS50043"/>
    </source>
</evidence>
<feature type="domain" description="PAC" evidence="3">
    <location>
        <begin position="182"/>
        <end position="234"/>
    </location>
</feature>